<evidence type="ECO:0000256" key="1">
    <source>
        <dbReference type="ARBA" id="ARBA00004196"/>
    </source>
</evidence>
<evidence type="ECO:0000313" key="6">
    <source>
        <dbReference type="EMBL" id="MFC6837981.1"/>
    </source>
</evidence>
<dbReference type="PANTHER" id="PTHR30532">
    <property type="entry name" value="IRON III DICITRATE-BINDING PERIPLASMIC PROTEIN"/>
    <property type="match status" value="1"/>
</dbReference>
<dbReference type="PROSITE" id="PS50983">
    <property type="entry name" value="FE_B12_PBP"/>
    <property type="match status" value="1"/>
</dbReference>
<evidence type="ECO:0000259" key="5">
    <source>
        <dbReference type="PROSITE" id="PS50983"/>
    </source>
</evidence>
<dbReference type="PROSITE" id="PS51318">
    <property type="entry name" value="TAT"/>
    <property type="match status" value="1"/>
</dbReference>
<dbReference type="RefSeq" id="WP_304449698.1">
    <property type="nucleotide sequence ID" value="NZ_JARRAH010000002.1"/>
</dbReference>
<feature type="domain" description="Fe/B12 periplasmic-binding" evidence="5">
    <location>
        <begin position="82"/>
        <end position="385"/>
    </location>
</feature>
<evidence type="ECO:0000256" key="2">
    <source>
        <dbReference type="ARBA" id="ARBA00022448"/>
    </source>
</evidence>
<dbReference type="Gene3D" id="3.40.50.1980">
    <property type="entry name" value="Nitrogenase molybdenum iron protein domain"/>
    <property type="match status" value="2"/>
</dbReference>
<dbReference type="Proteomes" id="UP001596406">
    <property type="component" value="Unassembled WGS sequence"/>
</dbReference>
<dbReference type="AlphaFoldDB" id="A0ABD5UCC3"/>
<keyword evidence="7" id="KW-1185">Reference proteome</keyword>
<proteinExistence type="predicted"/>
<accession>A0ABD5UCC3</accession>
<name>A0ABD5UCC3_9EURY</name>
<keyword evidence="3" id="KW-0732">Signal</keyword>
<dbReference type="PANTHER" id="PTHR30532:SF1">
    <property type="entry name" value="IRON(3+)-HYDROXAMATE-BINDING PROTEIN FHUD"/>
    <property type="match status" value="1"/>
</dbReference>
<dbReference type="InterPro" id="IPR006311">
    <property type="entry name" value="TAT_signal"/>
</dbReference>
<dbReference type="InterPro" id="IPR051313">
    <property type="entry name" value="Bact_iron-sidero_bind"/>
</dbReference>
<evidence type="ECO:0000313" key="7">
    <source>
        <dbReference type="Proteomes" id="UP001596406"/>
    </source>
</evidence>
<protein>
    <submittedName>
        <fullName evidence="6">ABC transporter substrate-binding protein</fullName>
    </submittedName>
</protein>
<evidence type="ECO:0000256" key="4">
    <source>
        <dbReference type="SAM" id="MobiDB-lite"/>
    </source>
</evidence>
<feature type="compositionally biased region" description="Acidic residues" evidence="4">
    <location>
        <begin position="46"/>
        <end position="59"/>
    </location>
</feature>
<comment type="subcellular location">
    <subcellularLocation>
        <location evidence="1">Cell envelope</location>
    </subcellularLocation>
</comment>
<dbReference type="CDD" id="cd00636">
    <property type="entry name" value="TroA-like"/>
    <property type="match status" value="1"/>
</dbReference>
<sequence>MSDDDNSTIEAPTRRDYVKYGGAVVGGGLLAGCAGQPDSGSTPSENESEVEQGGDDSTEGETSYEVCMEPNGCHTLAEIPETYAVYDPAVIGMMIALGQEDGVIAEQGSGYPTEYLEQLPEVSFDGRNLTALIEDGESPDKELFYELDADIHLIDHYTAQGYFEFSEEDIAELEDNVGPFHGSWMRRSDWTDDHPFYDLYEGLNTFAEVFQAEERGQAFEEFYDEMVAEVTSQLPPVEDRPSMGYLTTSFDDKEVIYLRHDGDGYQYKPFQALETYEHDAFEGLYGEGEALSETTYRGDFEVLLEADPDVVIHHNAMASFRDPDTDWFEDTLEPLKNDPVAGEVSAYQNDRAYPWHETYAAGPIVMMFETELIAKSIYPDVFGEPTGLEEPPEDEQLFDRQRLADIINGDL</sequence>
<comment type="caution">
    <text evidence="6">The sequence shown here is derived from an EMBL/GenBank/DDBJ whole genome shotgun (WGS) entry which is preliminary data.</text>
</comment>
<evidence type="ECO:0000256" key="3">
    <source>
        <dbReference type="ARBA" id="ARBA00022729"/>
    </source>
</evidence>
<dbReference type="InterPro" id="IPR002491">
    <property type="entry name" value="ABC_transptr_periplasmic_BD"/>
</dbReference>
<gene>
    <name evidence="6" type="ORF">ACFQHK_15985</name>
</gene>
<dbReference type="EMBL" id="JBHSXM010000002">
    <property type="protein sequence ID" value="MFC6837981.1"/>
    <property type="molecule type" value="Genomic_DNA"/>
</dbReference>
<keyword evidence="2" id="KW-0813">Transport</keyword>
<dbReference type="SUPFAM" id="SSF53807">
    <property type="entry name" value="Helical backbone' metal receptor"/>
    <property type="match status" value="1"/>
</dbReference>
<feature type="region of interest" description="Disordered" evidence="4">
    <location>
        <begin position="31"/>
        <end position="63"/>
    </location>
</feature>
<reference evidence="6 7" key="1">
    <citation type="journal article" date="2019" name="Int. J. Syst. Evol. Microbiol.">
        <title>The Global Catalogue of Microorganisms (GCM) 10K type strain sequencing project: providing services to taxonomists for standard genome sequencing and annotation.</title>
        <authorList>
            <consortium name="The Broad Institute Genomics Platform"/>
            <consortium name="The Broad Institute Genome Sequencing Center for Infectious Disease"/>
            <person name="Wu L."/>
            <person name="Ma J."/>
        </authorList>
    </citation>
    <scope>NUCLEOTIDE SEQUENCE [LARGE SCALE GENOMIC DNA]</scope>
    <source>
        <strain evidence="6 7">PSRA2</strain>
    </source>
</reference>
<organism evidence="6 7">
    <name type="scientific">Halomarina ordinaria</name>
    <dbReference type="NCBI Taxonomy" id="3033939"/>
    <lineage>
        <taxon>Archaea</taxon>
        <taxon>Methanobacteriati</taxon>
        <taxon>Methanobacteriota</taxon>
        <taxon>Stenosarchaea group</taxon>
        <taxon>Halobacteria</taxon>
        <taxon>Halobacteriales</taxon>
        <taxon>Natronomonadaceae</taxon>
        <taxon>Halomarina</taxon>
    </lineage>
</organism>